<gene>
    <name evidence="2" type="ORF">G4L24_005241</name>
</gene>
<dbReference type="EMBL" id="DAASSO010000058">
    <property type="protein sequence ID" value="HAE6851666.1"/>
    <property type="molecule type" value="Genomic_DNA"/>
</dbReference>
<feature type="compositionally biased region" description="Polar residues" evidence="1">
    <location>
        <begin position="45"/>
        <end position="57"/>
    </location>
</feature>
<protein>
    <submittedName>
        <fullName evidence="2">Uncharacterized protein</fullName>
    </submittedName>
</protein>
<feature type="region of interest" description="Disordered" evidence="1">
    <location>
        <begin position="1"/>
        <end position="57"/>
    </location>
</feature>
<dbReference type="AlphaFoldDB" id="A0A735FU04"/>
<name>A0A735FU04_SALMU</name>
<accession>A0A735FU04</accession>
<sequence>MRNQSFSPSLPYRRPAERFKPDNDAPVVDETNNKTKSSICKAKSATKSSILGRKNST</sequence>
<reference evidence="2" key="2">
    <citation type="submission" date="2018-07" db="EMBL/GenBank/DDBJ databases">
        <authorList>
            <consortium name="NCBI Pathogen Detection Project"/>
        </authorList>
    </citation>
    <scope>NUCLEOTIDE SEQUENCE</scope>
    <source>
        <strain evidence="2">12-0651</strain>
    </source>
</reference>
<organism evidence="2">
    <name type="scientific">Salmonella muenchen</name>
    <dbReference type="NCBI Taxonomy" id="596"/>
    <lineage>
        <taxon>Bacteria</taxon>
        <taxon>Pseudomonadati</taxon>
        <taxon>Pseudomonadota</taxon>
        <taxon>Gammaproteobacteria</taxon>
        <taxon>Enterobacterales</taxon>
        <taxon>Enterobacteriaceae</taxon>
        <taxon>Salmonella</taxon>
    </lineage>
</organism>
<feature type="compositionally biased region" description="Basic and acidic residues" evidence="1">
    <location>
        <begin position="14"/>
        <end position="23"/>
    </location>
</feature>
<proteinExistence type="predicted"/>
<evidence type="ECO:0000256" key="1">
    <source>
        <dbReference type="SAM" id="MobiDB-lite"/>
    </source>
</evidence>
<comment type="caution">
    <text evidence="2">The sequence shown here is derived from an EMBL/GenBank/DDBJ whole genome shotgun (WGS) entry which is preliminary data.</text>
</comment>
<reference evidence="2" key="1">
    <citation type="journal article" date="2018" name="Genome Biol.">
        <title>SKESA: strategic k-mer extension for scrupulous assemblies.</title>
        <authorList>
            <person name="Souvorov A."/>
            <person name="Agarwala R."/>
            <person name="Lipman D.J."/>
        </authorList>
    </citation>
    <scope>NUCLEOTIDE SEQUENCE</scope>
    <source>
        <strain evidence="2">12-0651</strain>
    </source>
</reference>
<evidence type="ECO:0000313" key="2">
    <source>
        <dbReference type="EMBL" id="HAE6851666.1"/>
    </source>
</evidence>